<dbReference type="GO" id="GO:0003677">
    <property type="term" value="F:DNA binding"/>
    <property type="evidence" value="ECO:0007669"/>
    <property type="project" value="InterPro"/>
</dbReference>
<reference evidence="5" key="1">
    <citation type="journal article" date="2014" name="Front. Microbiol.">
        <title>High frequency of phylogenetically diverse reductive dehalogenase-homologous genes in deep subseafloor sedimentary metagenomes.</title>
        <authorList>
            <person name="Kawai M."/>
            <person name="Futagami T."/>
            <person name="Toyoda A."/>
            <person name="Takaki Y."/>
            <person name="Nishi S."/>
            <person name="Hori S."/>
            <person name="Arai W."/>
            <person name="Tsubouchi T."/>
            <person name="Morono Y."/>
            <person name="Uchiyama I."/>
            <person name="Ito T."/>
            <person name="Fujiyama A."/>
            <person name="Inagaki F."/>
            <person name="Takami H."/>
        </authorList>
    </citation>
    <scope>NUCLEOTIDE SEQUENCE</scope>
    <source>
        <strain evidence="5">Expedition CK06-06</strain>
    </source>
</reference>
<dbReference type="EMBL" id="BARW01007346">
    <property type="protein sequence ID" value="GAI86871.1"/>
    <property type="molecule type" value="Genomic_DNA"/>
</dbReference>
<name>X1T646_9ZZZZ</name>
<protein>
    <recommendedName>
        <fullName evidence="4">DNA methylase adenine-specific domain-containing protein</fullName>
    </recommendedName>
</protein>
<organism evidence="5">
    <name type="scientific">marine sediment metagenome</name>
    <dbReference type="NCBI Taxonomy" id="412755"/>
    <lineage>
        <taxon>unclassified sequences</taxon>
        <taxon>metagenomes</taxon>
        <taxon>ecological metagenomes</taxon>
    </lineage>
</organism>
<dbReference type="Gene3D" id="3.40.50.150">
    <property type="entry name" value="Vaccinia Virus protein VP39"/>
    <property type="match status" value="1"/>
</dbReference>
<dbReference type="GO" id="GO:0032259">
    <property type="term" value="P:methylation"/>
    <property type="evidence" value="ECO:0007669"/>
    <property type="project" value="UniProtKB-KW"/>
</dbReference>
<dbReference type="Pfam" id="PF02384">
    <property type="entry name" value="N6_Mtase"/>
    <property type="match status" value="1"/>
</dbReference>
<evidence type="ECO:0000313" key="5">
    <source>
        <dbReference type="EMBL" id="GAI86871.1"/>
    </source>
</evidence>
<feature type="domain" description="DNA methylase adenine-specific" evidence="4">
    <location>
        <begin position="282"/>
        <end position="344"/>
    </location>
</feature>
<sequence>MEQFQGKFKNFLFQLGFTPEEIKTSLSGDMFVYRKQLRPEHQDQLYEHELCVKYIYISAEDLEQTLFEKHADIWNENNEHVFIAISEQITYLINAKVKPNPASPIHKNNTIESFAYGVNSEGFSPDELARLKDRLGKESIDSTYFFDFIIEKSKNQKTSEVDKDLLLNLIQLRNDLLKIRDAQETIHLLILRCLFIKYLEDRGIYEKDYLLNILKTGSSQELVDTFEQIKRINGDIFKYDEFSVSDINRAYLKKLERFFSSFDYRSGQGNLFPYKFDKIPIQLISHVYEAFLSNARRGNKGIYYTPTFVVKFMLAHTVQPKLQEKKELTVLDPACESGAFLVEAL</sequence>
<keyword evidence="3" id="KW-0949">S-adenosyl-L-methionine</keyword>
<dbReference type="InterPro" id="IPR029063">
    <property type="entry name" value="SAM-dependent_MTases_sf"/>
</dbReference>
<keyword evidence="1" id="KW-0489">Methyltransferase</keyword>
<gene>
    <name evidence="5" type="ORF">S12H4_15323</name>
</gene>
<dbReference type="GO" id="GO:0008170">
    <property type="term" value="F:N-methyltransferase activity"/>
    <property type="evidence" value="ECO:0007669"/>
    <property type="project" value="InterPro"/>
</dbReference>
<proteinExistence type="predicted"/>
<dbReference type="PANTHER" id="PTHR33841:SF5">
    <property type="entry name" value="DNA METHYLASE (MODIFICATION METHYLASE) (METHYLTRANSFERASE)-RELATED"/>
    <property type="match status" value="1"/>
</dbReference>
<dbReference type="SUPFAM" id="SSF53335">
    <property type="entry name" value="S-adenosyl-L-methionine-dependent methyltransferases"/>
    <property type="match status" value="1"/>
</dbReference>
<accession>X1T646</accession>
<comment type="caution">
    <text evidence="5">The sequence shown here is derived from an EMBL/GenBank/DDBJ whole genome shotgun (WGS) entry which is preliminary data.</text>
</comment>
<dbReference type="PANTHER" id="PTHR33841">
    <property type="entry name" value="DNA METHYLTRANSFERASE YEEA-RELATED"/>
    <property type="match status" value="1"/>
</dbReference>
<feature type="non-terminal residue" evidence="5">
    <location>
        <position position="345"/>
    </location>
</feature>
<dbReference type="AlphaFoldDB" id="X1T646"/>
<evidence type="ECO:0000256" key="2">
    <source>
        <dbReference type="ARBA" id="ARBA00022679"/>
    </source>
</evidence>
<dbReference type="InterPro" id="IPR050953">
    <property type="entry name" value="N4_N6_ade-DNA_methylase"/>
</dbReference>
<dbReference type="InterPro" id="IPR003356">
    <property type="entry name" value="DNA_methylase_A-5"/>
</dbReference>
<evidence type="ECO:0000256" key="3">
    <source>
        <dbReference type="ARBA" id="ARBA00022691"/>
    </source>
</evidence>
<dbReference type="PRINTS" id="PR00507">
    <property type="entry name" value="N12N6MTFRASE"/>
</dbReference>
<evidence type="ECO:0000256" key="1">
    <source>
        <dbReference type="ARBA" id="ARBA00022603"/>
    </source>
</evidence>
<evidence type="ECO:0000259" key="4">
    <source>
        <dbReference type="Pfam" id="PF02384"/>
    </source>
</evidence>
<keyword evidence="2" id="KW-0808">Transferase</keyword>